<evidence type="ECO:0000313" key="2">
    <source>
        <dbReference type="Proteomes" id="UP000464374"/>
    </source>
</evidence>
<dbReference type="KEGG" id="trz:GWP43_00480"/>
<dbReference type="RefSeq" id="WP_162661996.1">
    <property type="nucleotide sequence ID" value="NZ_CP048020.1"/>
</dbReference>
<dbReference type="InterPro" id="IPR021352">
    <property type="entry name" value="DUF2971"/>
</dbReference>
<dbReference type="EMBL" id="CP048020">
    <property type="protein sequence ID" value="QHX42182.1"/>
    <property type="molecule type" value="Genomic_DNA"/>
</dbReference>
<evidence type="ECO:0000313" key="1">
    <source>
        <dbReference type="EMBL" id="QHX42182.1"/>
    </source>
</evidence>
<organism evidence="1 2">
    <name type="scientific">Treponema vincentii</name>
    <dbReference type="NCBI Taxonomy" id="69710"/>
    <lineage>
        <taxon>Bacteria</taxon>
        <taxon>Pseudomonadati</taxon>
        <taxon>Spirochaetota</taxon>
        <taxon>Spirochaetia</taxon>
        <taxon>Spirochaetales</taxon>
        <taxon>Treponemataceae</taxon>
        <taxon>Treponema</taxon>
    </lineage>
</organism>
<dbReference type="AlphaFoldDB" id="A0A6P1XZQ5"/>
<proteinExistence type="predicted"/>
<accession>A0A6P1XZQ5</accession>
<dbReference type="Pfam" id="PF11185">
    <property type="entry name" value="DUF2971"/>
    <property type="match status" value="1"/>
</dbReference>
<name>A0A6P1XZQ5_9SPIR</name>
<protein>
    <submittedName>
        <fullName evidence="1">DUF2971 domain-containing protein</fullName>
    </submittedName>
</protein>
<gene>
    <name evidence="1" type="ORF">GWP43_00480</name>
</gene>
<sequence>MFRSNDLKQVSTNKIYKYYSYDCDEEKMFAPFLKNTLRYRHPSSLNDPYDCYICKKNGGFYESIRKIEMRNVFVCSLTTSCDDILMWSHYATNHQGFVLEYDLEKLRTINECQLEDFSYVEYSDDVIEKTTRDFLSDTSSERKSLKAIFHKSKCWEYEKEIRSVLYGSLYSKNDYHDITLPDNSISAVILGSHFISKHKSIPKLLQNMYINNQLFYMQLQAGSYRLQKECGSLEEYFDSI</sequence>
<dbReference type="Proteomes" id="UP000464374">
    <property type="component" value="Chromosome"/>
</dbReference>
<reference evidence="1 2" key="1">
    <citation type="submission" date="2020-01" db="EMBL/GenBank/DDBJ databases">
        <title>Complete genome sequence of a human oral phylogroup 1 Treponema sp. strain ATCC 700766, originally isolated from periodontitis dental plaque.</title>
        <authorList>
            <person name="Chan Y."/>
            <person name="Huo Y.-B."/>
            <person name="Yu X.-L."/>
            <person name="Zeng H."/>
            <person name="Leung W.-K."/>
            <person name="Watt R.M."/>
        </authorList>
    </citation>
    <scope>NUCLEOTIDE SEQUENCE [LARGE SCALE GENOMIC DNA]</scope>
    <source>
        <strain evidence="1 2">OMZ 804</strain>
    </source>
</reference>